<keyword evidence="3" id="KW-1185">Reference proteome</keyword>
<evidence type="ECO:0000256" key="1">
    <source>
        <dbReference type="SAM" id="MobiDB-lite"/>
    </source>
</evidence>
<accession>A0A953HUH3</accession>
<protein>
    <submittedName>
        <fullName evidence="2">Uncharacterized protein</fullName>
    </submittedName>
</protein>
<dbReference type="Proteomes" id="UP000753961">
    <property type="component" value="Unassembled WGS sequence"/>
</dbReference>
<gene>
    <name evidence="2" type="ORF">KUV50_01045</name>
</gene>
<reference evidence="2" key="1">
    <citation type="submission" date="2021-06" db="EMBL/GenBank/DDBJ databases">
        <title>44 bacteria genomes isolated from Dapeng, Shenzhen.</title>
        <authorList>
            <person name="Zheng W."/>
            <person name="Yu S."/>
            <person name="Huang Y."/>
        </authorList>
    </citation>
    <scope>NUCLEOTIDE SEQUENCE</scope>
    <source>
        <strain evidence="2">DP5N28-2</strain>
    </source>
</reference>
<dbReference type="EMBL" id="JAHVHU010000002">
    <property type="protein sequence ID" value="MBY5956701.1"/>
    <property type="molecule type" value="Genomic_DNA"/>
</dbReference>
<organism evidence="2 3">
    <name type="scientific">Membranihabitans marinus</name>
    <dbReference type="NCBI Taxonomy" id="1227546"/>
    <lineage>
        <taxon>Bacteria</taxon>
        <taxon>Pseudomonadati</taxon>
        <taxon>Bacteroidota</taxon>
        <taxon>Saprospiria</taxon>
        <taxon>Saprospirales</taxon>
        <taxon>Saprospiraceae</taxon>
        <taxon>Membranihabitans</taxon>
    </lineage>
</organism>
<name>A0A953HUH3_9BACT</name>
<sequence>MQVTEVKSSFSTSPNLKARPQPFFNQEEERSFFSKSNEHTTFSFSPATIQPKLTIGQPNDKYKVEADAIADTVVKRPSVSSNQNISTGIVSPGIQRKCESCEEEKNLHKKEDGFTENTVIKKSLNKINNL</sequence>
<evidence type="ECO:0000313" key="2">
    <source>
        <dbReference type="EMBL" id="MBY5956701.1"/>
    </source>
</evidence>
<feature type="region of interest" description="Disordered" evidence="1">
    <location>
        <begin position="1"/>
        <end position="21"/>
    </location>
</feature>
<dbReference type="AlphaFoldDB" id="A0A953HUH3"/>
<comment type="caution">
    <text evidence="2">The sequence shown here is derived from an EMBL/GenBank/DDBJ whole genome shotgun (WGS) entry which is preliminary data.</text>
</comment>
<evidence type="ECO:0000313" key="3">
    <source>
        <dbReference type="Proteomes" id="UP000753961"/>
    </source>
</evidence>
<feature type="compositionally biased region" description="Polar residues" evidence="1">
    <location>
        <begin position="1"/>
        <end position="15"/>
    </location>
</feature>
<dbReference type="RefSeq" id="WP_222578223.1">
    <property type="nucleotide sequence ID" value="NZ_JAHVHU010000002.1"/>
</dbReference>
<proteinExistence type="predicted"/>